<dbReference type="RefSeq" id="WP_262139624.1">
    <property type="nucleotide sequence ID" value="NZ_CP106879.1"/>
</dbReference>
<dbReference type="Proteomes" id="UP001062223">
    <property type="component" value="Chromosome"/>
</dbReference>
<dbReference type="KEGG" id="cpoi:OE229_02775"/>
<organism evidence="2 3">
    <name type="scientific">Curtobacterium poinsettiae</name>
    <dbReference type="NCBI Taxonomy" id="159612"/>
    <lineage>
        <taxon>Bacteria</taxon>
        <taxon>Bacillati</taxon>
        <taxon>Actinomycetota</taxon>
        <taxon>Actinomycetes</taxon>
        <taxon>Micrococcales</taxon>
        <taxon>Microbacteriaceae</taxon>
        <taxon>Curtobacterium</taxon>
    </lineage>
</organism>
<reference evidence="2" key="1">
    <citation type="submission" date="2022-09" db="EMBL/GenBank/DDBJ databases">
        <title>Taxonomy of Curtobacterium flaccumfaciens.</title>
        <authorList>
            <person name="Osdaghi E."/>
            <person name="Taghavi S.M."/>
            <person name="Hamidizade M."/>
            <person name="Abachi H."/>
            <person name="Fazliarab A."/>
            <person name="Baeyen S."/>
            <person name="Portier P."/>
            <person name="Van Vaerenbergh J."/>
            <person name="Jacques M.-A."/>
        </authorList>
    </citation>
    <scope>NUCLEOTIDE SEQUENCE</scope>
    <source>
        <strain evidence="2">AGQB46</strain>
    </source>
</reference>
<proteinExistence type="predicted"/>
<evidence type="ECO:0000256" key="1">
    <source>
        <dbReference type="SAM" id="MobiDB-lite"/>
    </source>
</evidence>
<dbReference type="EMBL" id="CP106879">
    <property type="protein sequence ID" value="UYC81404.1"/>
    <property type="molecule type" value="Genomic_DNA"/>
</dbReference>
<gene>
    <name evidence="2" type="ORF">OE229_02775</name>
</gene>
<name>A0A9Q9P976_9MICO</name>
<accession>A0A9Q9P976</accession>
<sequence>MVDLLQRVTGANSELVDTAVHDNARLRETACNLPLLDELRLPVIMSVPKRVLAELVAIYRVLEHTIPRIVAFDHIPFVNGRRGREGCDGTGQKHLNFKRELLRINRPNDYVLAAQWAWKLLAARMPETRGSSSLDSMTGVRVQRPTPASVR</sequence>
<feature type="region of interest" description="Disordered" evidence="1">
    <location>
        <begin position="129"/>
        <end position="151"/>
    </location>
</feature>
<dbReference type="AlphaFoldDB" id="A0A9Q9P976"/>
<evidence type="ECO:0000313" key="3">
    <source>
        <dbReference type="Proteomes" id="UP001062223"/>
    </source>
</evidence>
<evidence type="ECO:0000313" key="2">
    <source>
        <dbReference type="EMBL" id="UYC81404.1"/>
    </source>
</evidence>
<protein>
    <submittedName>
        <fullName evidence="2">Uncharacterized protein</fullName>
    </submittedName>
</protein>